<keyword evidence="3" id="KW-1185">Reference proteome</keyword>
<accession>A0A8B6EM64</accession>
<dbReference type="Proteomes" id="UP000596742">
    <property type="component" value="Unassembled WGS sequence"/>
</dbReference>
<dbReference type="InterPro" id="IPR049050">
    <property type="entry name" value="nSTAND3"/>
</dbReference>
<dbReference type="InterPro" id="IPR027417">
    <property type="entry name" value="P-loop_NTPase"/>
</dbReference>
<proteinExistence type="predicted"/>
<reference evidence="2" key="1">
    <citation type="submission" date="2018-11" db="EMBL/GenBank/DDBJ databases">
        <authorList>
            <person name="Alioto T."/>
            <person name="Alioto T."/>
        </authorList>
    </citation>
    <scope>NUCLEOTIDE SEQUENCE</scope>
</reference>
<comment type="caution">
    <text evidence="2">The sequence shown here is derived from an EMBL/GenBank/DDBJ whole genome shotgun (WGS) entry which is preliminary data.</text>
</comment>
<sequence length="492" mass="57146">MATQTPIISSIPVDLEKQICELQHPSHTACTGPPGDLDDNKKRWLVVGICLHSILAPALRKYVEPIVTNLYNSLKISDHIDLQTYQGHLQTYGTANIHLNYYPINNNKATRGYRTYDYKVQNAVDLSKLFLKTHMANYTAFYESCNSSALLGMIVNIDIFPVNVQRDAKDARSVIRNPWAHCNFTEWNAMNYTLSLQKIEDFIYLLNLNGPDENQFIGELNKRRTNDADIPEIERWKQNSKDFVKTDTVTDILEILENQHTLLLIGVSGMGKTLTAQNIALNLCHEKGYRIIPCRSVKDIKKRYEDDVRQVFFVDDIYGKYTANINYIENWITIEEFINHILNKGNIKILATCRTEIFKQENVKTALKSFNVHFDLAVKYSTEDKLKIARKYLKENDKLLKDIVVKDEFSPLMCFLYSQHDDFDVNEFLDSPYKTFSDEWDTLKTFDKEKFCVLLLCVIHNGTINETNFDVFIDFDKEEKRKLKVIFDCCKL</sequence>
<dbReference type="Pfam" id="PF20720">
    <property type="entry name" value="nSTAND3"/>
    <property type="match status" value="1"/>
</dbReference>
<dbReference type="AlphaFoldDB" id="A0A8B6EM64"/>
<dbReference type="SUPFAM" id="SSF52540">
    <property type="entry name" value="P-loop containing nucleoside triphosphate hydrolases"/>
    <property type="match status" value="1"/>
</dbReference>
<organism evidence="2 3">
    <name type="scientific">Mytilus galloprovincialis</name>
    <name type="common">Mediterranean mussel</name>
    <dbReference type="NCBI Taxonomy" id="29158"/>
    <lineage>
        <taxon>Eukaryota</taxon>
        <taxon>Metazoa</taxon>
        <taxon>Spiralia</taxon>
        <taxon>Lophotrochozoa</taxon>
        <taxon>Mollusca</taxon>
        <taxon>Bivalvia</taxon>
        <taxon>Autobranchia</taxon>
        <taxon>Pteriomorphia</taxon>
        <taxon>Mytilida</taxon>
        <taxon>Mytiloidea</taxon>
        <taxon>Mytilidae</taxon>
        <taxon>Mytilinae</taxon>
        <taxon>Mytilus</taxon>
    </lineage>
</organism>
<evidence type="ECO:0000313" key="2">
    <source>
        <dbReference type="EMBL" id="VDI36394.1"/>
    </source>
</evidence>
<name>A0A8B6EM64_MYTGA</name>
<evidence type="ECO:0000313" key="3">
    <source>
        <dbReference type="Proteomes" id="UP000596742"/>
    </source>
</evidence>
<dbReference type="EMBL" id="UYJE01005327">
    <property type="protein sequence ID" value="VDI36394.1"/>
    <property type="molecule type" value="Genomic_DNA"/>
</dbReference>
<evidence type="ECO:0000259" key="1">
    <source>
        <dbReference type="Pfam" id="PF20720"/>
    </source>
</evidence>
<gene>
    <name evidence="2" type="ORF">MGAL_10B075771</name>
</gene>
<dbReference type="Gene3D" id="3.40.50.300">
    <property type="entry name" value="P-loop containing nucleotide triphosphate hydrolases"/>
    <property type="match status" value="1"/>
</dbReference>
<protein>
    <recommendedName>
        <fullName evidence="1">Novel STAND NTPase 3 domain-containing protein</fullName>
    </recommendedName>
</protein>
<feature type="non-terminal residue" evidence="2">
    <location>
        <position position="1"/>
    </location>
</feature>
<feature type="domain" description="Novel STAND NTPase 3" evidence="1">
    <location>
        <begin position="243"/>
        <end position="394"/>
    </location>
</feature>
<dbReference type="OrthoDB" id="5988093at2759"/>